<dbReference type="SFLD" id="SFLDG01129">
    <property type="entry name" value="C1.5:_HAD__Beta-PGM__Phosphata"/>
    <property type="match status" value="1"/>
</dbReference>
<gene>
    <name evidence="5" type="ORF">DC094_00920</name>
</gene>
<dbReference type="PANTHER" id="PTHR43434">
    <property type="entry name" value="PHOSPHOGLYCOLATE PHOSPHATASE"/>
    <property type="match status" value="1"/>
</dbReference>
<dbReference type="Gene3D" id="3.40.50.1000">
    <property type="entry name" value="HAD superfamily/HAD-like"/>
    <property type="match status" value="1"/>
</dbReference>
<dbReference type="AlphaFoldDB" id="A0A2V1H331"/>
<evidence type="ECO:0000313" key="6">
    <source>
        <dbReference type="Proteomes" id="UP000244906"/>
    </source>
</evidence>
<dbReference type="Proteomes" id="UP000244906">
    <property type="component" value="Unassembled WGS sequence"/>
</dbReference>
<keyword evidence="1" id="KW-0479">Metal-binding</keyword>
<name>A0A2V1H331_9GAMM</name>
<dbReference type="Gene3D" id="1.10.150.240">
    <property type="entry name" value="Putative phosphatase, domain 2"/>
    <property type="match status" value="1"/>
</dbReference>
<dbReference type="InterPro" id="IPR023214">
    <property type="entry name" value="HAD_sf"/>
</dbReference>
<accession>A0A2V1H331</accession>
<comment type="caution">
    <text evidence="5">The sequence shown here is derived from an EMBL/GenBank/DDBJ whole genome shotgun (WGS) entry which is preliminary data.</text>
</comment>
<dbReference type="GO" id="GO:0046872">
    <property type="term" value="F:metal ion binding"/>
    <property type="evidence" value="ECO:0007669"/>
    <property type="project" value="UniProtKB-KW"/>
</dbReference>
<keyword evidence="3" id="KW-0460">Magnesium</keyword>
<dbReference type="InterPro" id="IPR023198">
    <property type="entry name" value="PGP-like_dom2"/>
</dbReference>
<reference evidence="5 6" key="1">
    <citation type="submission" date="2018-04" db="EMBL/GenBank/DDBJ databases">
        <title>Thalassorhabdus spongiae gen. nov., sp. nov., isolated from a marine sponge in South-West Iceland.</title>
        <authorList>
            <person name="Knobloch S."/>
            <person name="Daussin A."/>
            <person name="Johannsson R."/>
            <person name="Marteinsson V.T."/>
        </authorList>
    </citation>
    <scope>NUCLEOTIDE SEQUENCE [LARGE SCALE GENOMIC DNA]</scope>
    <source>
        <strain evidence="5 6">Hp12</strain>
    </source>
</reference>
<dbReference type="SFLD" id="SFLDS00003">
    <property type="entry name" value="Haloacid_Dehalogenase"/>
    <property type="match status" value="1"/>
</dbReference>
<protein>
    <submittedName>
        <fullName evidence="5">Phosphoglycolate phosphatase</fullName>
    </submittedName>
</protein>
<dbReference type="GO" id="GO:0006281">
    <property type="term" value="P:DNA repair"/>
    <property type="evidence" value="ECO:0007669"/>
    <property type="project" value="TreeGrafter"/>
</dbReference>
<dbReference type="InterPro" id="IPR006439">
    <property type="entry name" value="HAD-SF_hydro_IA"/>
</dbReference>
<proteinExistence type="predicted"/>
<organism evidence="5 6">
    <name type="scientific">Pelagibaculum spongiae</name>
    <dbReference type="NCBI Taxonomy" id="2080658"/>
    <lineage>
        <taxon>Bacteria</taxon>
        <taxon>Pseudomonadati</taxon>
        <taxon>Pseudomonadota</taxon>
        <taxon>Gammaproteobacteria</taxon>
        <taxon>Oceanospirillales</taxon>
        <taxon>Pelagibaculum</taxon>
    </lineage>
</organism>
<evidence type="ECO:0000256" key="4">
    <source>
        <dbReference type="ARBA" id="ARBA00023277"/>
    </source>
</evidence>
<evidence type="ECO:0000256" key="3">
    <source>
        <dbReference type="ARBA" id="ARBA00022842"/>
    </source>
</evidence>
<evidence type="ECO:0000256" key="2">
    <source>
        <dbReference type="ARBA" id="ARBA00022801"/>
    </source>
</evidence>
<dbReference type="SUPFAM" id="SSF56784">
    <property type="entry name" value="HAD-like"/>
    <property type="match status" value="1"/>
</dbReference>
<keyword evidence="2" id="KW-0378">Hydrolase</keyword>
<keyword evidence="6" id="KW-1185">Reference proteome</keyword>
<dbReference type="Pfam" id="PF13419">
    <property type="entry name" value="HAD_2"/>
    <property type="match status" value="1"/>
</dbReference>
<dbReference type="InterPro" id="IPR050155">
    <property type="entry name" value="HAD-like_hydrolase_sf"/>
</dbReference>
<dbReference type="InterPro" id="IPR036412">
    <property type="entry name" value="HAD-like_sf"/>
</dbReference>
<evidence type="ECO:0000313" key="5">
    <source>
        <dbReference type="EMBL" id="PVZ71628.1"/>
    </source>
</evidence>
<dbReference type="GO" id="GO:0005829">
    <property type="term" value="C:cytosol"/>
    <property type="evidence" value="ECO:0007669"/>
    <property type="project" value="TreeGrafter"/>
</dbReference>
<dbReference type="InterPro" id="IPR041492">
    <property type="entry name" value="HAD_2"/>
</dbReference>
<dbReference type="PANTHER" id="PTHR43434:SF23">
    <property type="entry name" value="PHOSPHOGLYCOLATE PHOSPHATASE"/>
    <property type="match status" value="1"/>
</dbReference>
<dbReference type="NCBIfam" id="TIGR01549">
    <property type="entry name" value="HAD-SF-IA-v1"/>
    <property type="match status" value="1"/>
</dbReference>
<dbReference type="EMBL" id="QDDL01000001">
    <property type="protein sequence ID" value="PVZ71628.1"/>
    <property type="molecule type" value="Genomic_DNA"/>
</dbReference>
<sequence length="224" mass="24389">MTQSIKGVLFDLDGTLLDTAPDLAGALNLLLQENGRPALPFDIIRPAASHGSAALIKTGFNIEPDDSNFPPLQKRYLELYLQNIATSSQWFDGISELIDYLTDHNIRWGIVTNKPEFLTLPLLKGMAEKSPLASQPACIVCGDTAAKPKPDPAPMHLALSKIAVAATDCLYIGDAERDIQAGKVVNCPTVLASWGYISDNDQPALWQADFDFTSPTELLHWLSN</sequence>
<evidence type="ECO:0000256" key="1">
    <source>
        <dbReference type="ARBA" id="ARBA00022723"/>
    </source>
</evidence>
<dbReference type="GO" id="GO:0008967">
    <property type="term" value="F:phosphoglycolate phosphatase activity"/>
    <property type="evidence" value="ECO:0007669"/>
    <property type="project" value="TreeGrafter"/>
</dbReference>
<dbReference type="RefSeq" id="WP_116685217.1">
    <property type="nucleotide sequence ID" value="NZ_CAWNYD010000001.1"/>
</dbReference>
<dbReference type="OrthoDB" id="9776368at2"/>
<keyword evidence="4" id="KW-0119">Carbohydrate metabolism</keyword>